<name>A0A9X6NDM8_HYPEX</name>
<evidence type="ECO:0000256" key="7">
    <source>
        <dbReference type="SAM" id="MobiDB-lite"/>
    </source>
</evidence>
<evidence type="ECO:0000256" key="3">
    <source>
        <dbReference type="ARBA" id="ARBA00023155"/>
    </source>
</evidence>
<dbReference type="InterPro" id="IPR001356">
    <property type="entry name" value="HD"/>
</dbReference>
<feature type="compositionally biased region" description="Low complexity" evidence="7">
    <location>
        <begin position="88"/>
        <end position="99"/>
    </location>
</feature>
<feature type="compositionally biased region" description="Basic residues" evidence="7">
    <location>
        <begin position="190"/>
        <end position="200"/>
    </location>
</feature>
<dbReference type="InterPro" id="IPR009057">
    <property type="entry name" value="Homeodomain-like_sf"/>
</dbReference>
<dbReference type="GO" id="GO:0000981">
    <property type="term" value="F:DNA-binding transcription factor activity, RNA polymerase II-specific"/>
    <property type="evidence" value="ECO:0007669"/>
    <property type="project" value="InterPro"/>
</dbReference>
<dbReference type="OrthoDB" id="6159439at2759"/>
<reference evidence="10" key="1">
    <citation type="submission" date="2017-01" db="EMBL/GenBank/DDBJ databases">
        <title>Comparative genomics of anhydrobiosis in the tardigrade Hypsibius dujardini.</title>
        <authorList>
            <person name="Yoshida Y."/>
            <person name="Koutsovoulos G."/>
            <person name="Laetsch D."/>
            <person name="Stevens L."/>
            <person name="Kumar S."/>
            <person name="Horikawa D."/>
            <person name="Ishino K."/>
            <person name="Komine S."/>
            <person name="Tomita M."/>
            <person name="Blaxter M."/>
            <person name="Arakawa K."/>
        </authorList>
    </citation>
    <scope>NUCLEOTIDE SEQUENCE [LARGE SCALE GENOMIC DNA]</scope>
    <source>
        <strain evidence="10">Z151</strain>
    </source>
</reference>
<dbReference type="Pfam" id="PF00046">
    <property type="entry name" value="Homeodomain"/>
    <property type="match status" value="1"/>
</dbReference>
<proteinExistence type="predicted"/>
<dbReference type="SMART" id="SM00389">
    <property type="entry name" value="HOX"/>
    <property type="match status" value="1"/>
</dbReference>
<dbReference type="Proteomes" id="UP000192578">
    <property type="component" value="Unassembled WGS sequence"/>
</dbReference>
<gene>
    <name evidence="9" type="ORF">BV898_16513</name>
</gene>
<feature type="compositionally biased region" description="Polar residues" evidence="7">
    <location>
        <begin position="1"/>
        <end position="19"/>
    </location>
</feature>
<feature type="region of interest" description="Disordered" evidence="7">
    <location>
        <begin position="155"/>
        <end position="201"/>
    </location>
</feature>
<evidence type="ECO:0000256" key="5">
    <source>
        <dbReference type="PROSITE-ProRule" id="PRU00108"/>
    </source>
</evidence>
<feature type="compositionally biased region" description="Polar residues" evidence="7">
    <location>
        <begin position="106"/>
        <end position="123"/>
    </location>
</feature>
<keyword evidence="4 5" id="KW-0539">Nucleus</keyword>
<evidence type="ECO:0000256" key="1">
    <source>
        <dbReference type="ARBA" id="ARBA00004123"/>
    </source>
</evidence>
<keyword evidence="10" id="KW-1185">Reference proteome</keyword>
<dbReference type="SUPFAM" id="SSF46689">
    <property type="entry name" value="Homeodomain-like"/>
    <property type="match status" value="1"/>
</dbReference>
<dbReference type="PRINTS" id="PR00024">
    <property type="entry name" value="HOMEOBOX"/>
</dbReference>
<sequence>MNSTTQQQPQQMESTFNITSSSSVEEDEEDRNSPSVDSADDSEDDGRGSERTFSRQSCASSEGGGQFRRGDPDGLMMTDDGRTDRAPTAKTTTKKQATPFSVLDILSSTPLAAKNDPNNNSAARRTPDILETKLHDSQLTTFIKKQKELQEQAIELEEPKHSQNGKKSKRNGDGDSAGLSKEAKSNGGGSKHHGKPRRARTAFTYEQLVSLENKFKSTRYLSVCERLNLALSLQLSEQQVKIWFQNRRTKWKKQNPGMDANSPGDMSPSCPTAFSPVPSNGGYLNFPGNHPSLPFGYPSVPLSYFLPNPSAFAFR</sequence>
<dbReference type="GO" id="GO:0005634">
    <property type="term" value="C:nucleus"/>
    <property type="evidence" value="ECO:0007669"/>
    <property type="project" value="UniProtKB-SubCell"/>
</dbReference>
<keyword evidence="2 5" id="KW-0238">DNA-binding</keyword>
<dbReference type="PROSITE" id="PS50071">
    <property type="entry name" value="HOMEOBOX_2"/>
    <property type="match status" value="1"/>
</dbReference>
<dbReference type="InterPro" id="IPR020479">
    <property type="entry name" value="HD_metazoa"/>
</dbReference>
<dbReference type="PANTHER" id="PTHR24340:SF37">
    <property type="entry name" value="HOMEOBOX PROTEIN SLOU"/>
    <property type="match status" value="1"/>
</dbReference>
<accession>A0A9X6NDM8</accession>
<dbReference type="GO" id="GO:0000978">
    <property type="term" value="F:RNA polymerase II cis-regulatory region sequence-specific DNA binding"/>
    <property type="evidence" value="ECO:0007669"/>
    <property type="project" value="TreeGrafter"/>
</dbReference>
<evidence type="ECO:0000259" key="8">
    <source>
        <dbReference type="PROSITE" id="PS50071"/>
    </source>
</evidence>
<feature type="domain" description="Homeobox" evidence="8">
    <location>
        <begin position="194"/>
        <end position="254"/>
    </location>
</feature>
<organism evidence="9 10">
    <name type="scientific">Hypsibius exemplaris</name>
    <name type="common">Freshwater tardigrade</name>
    <dbReference type="NCBI Taxonomy" id="2072580"/>
    <lineage>
        <taxon>Eukaryota</taxon>
        <taxon>Metazoa</taxon>
        <taxon>Ecdysozoa</taxon>
        <taxon>Tardigrada</taxon>
        <taxon>Eutardigrada</taxon>
        <taxon>Parachela</taxon>
        <taxon>Hypsibioidea</taxon>
        <taxon>Hypsibiidae</taxon>
        <taxon>Hypsibius</taxon>
    </lineage>
</organism>
<comment type="caution">
    <text evidence="9">The sequence shown here is derived from an EMBL/GenBank/DDBJ whole genome shotgun (WGS) entry which is preliminary data.</text>
</comment>
<dbReference type="InterPro" id="IPR017970">
    <property type="entry name" value="Homeobox_CS"/>
</dbReference>
<dbReference type="PROSITE" id="PS00027">
    <property type="entry name" value="HOMEOBOX_1"/>
    <property type="match status" value="1"/>
</dbReference>
<evidence type="ECO:0000256" key="2">
    <source>
        <dbReference type="ARBA" id="ARBA00023125"/>
    </source>
</evidence>
<evidence type="ECO:0000313" key="10">
    <source>
        <dbReference type="Proteomes" id="UP000192578"/>
    </source>
</evidence>
<comment type="subcellular location">
    <subcellularLocation>
        <location evidence="1 5 6">Nucleus</location>
    </subcellularLocation>
</comment>
<feature type="DNA-binding region" description="Homeobox" evidence="5">
    <location>
        <begin position="196"/>
        <end position="255"/>
    </location>
</feature>
<dbReference type="GO" id="GO:0030154">
    <property type="term" value="P:cell differentiation"/>
    <property type="evidence" value="ECO:0007669"/>
    <property type="project" value="TreeGrafter"/>
</dbReference>
<dbReference type="CDD" id="cd00086">
    <property type="entry name" value="homeodomain"/>
    <property type="match status" value="1"/>
</dbReference>
<keyword evidence="3 5" id="KW-0371">Homeobox</keyword>
<protein>
    <submittedName>
        <fullName evidence="9">Homeobox protein slou</fullName>
    </submittedName>
</protein>
<feature type="region of interest" description="Disordered" evidence="7">
    <location>
        <begin position="1"/>
        <end position="133"/>
    </location>
</feature>
<evidence type="ECO:0000256" key="4">
    <source>
        <dbReference type="ARBA" id="ARBA00023242"/>
    </source>
</evidence>
<evidence type="ECO:0000313" key="9">
    <source>
        <dbReference type="EMBL" id="OWA52052.1"/>
    </source>
</evidence>
<dbReference type="InterPro" id="IPR050394">
    <property type="entry name" value="Homeobox_NK-like"/>
</dbReference>
<evidence type="ECO:0000256" key="6">
    <source>
        <dbReference type="RuleBase" id="RU000682"/>
    </source>
</evidence>
<dbReference type="PANTHER" id="PTHR24340">
    <property type="entry name" value="HOMEOBOX PROTEIN NKX"/>
    <property type="match status" value="1"/>
</dbReference>
<dbReference type="AlphaFoldDB" id="A0A9X6NDM8"/>
<dbReference type="EMBL" id="MTYJ01000249">
    <property type="protein sequence ID" value="OWA52052.1"/>
    <property type="molecule type" value="Genomic_DNA"/>
</dbReference>
<dbReference type="Gene3D" id="1.10.10.60">
    <property type="entry name" value="Homeodomain-like"/>
    <property type="match status" value="1"/>
</dbReference>